<evidence type="ECO:0000256" key="6">
    <source>
        <dbReference type="SAM" id="SignalP"/>
    </source>
</evidence>
<evidence type="ECO:0000256" key="4">
    <source>
        <dbReference type="ARBA" id="ARBA00022825"/>
    </source>
</evidence>
<evidence type="ECO:0000313" key="8">
    <source>
        <dbReference type="EMBL" id="HEB74217.1"/>
    </source>
</evidence>
<dbReference type="AlphaFoldDB" id="A0A7V1I4I4"/>
<dbReference type="SMART" id="SM00228">
    <property type="entry name" value="PDZ"/>
    <property type="match status" value="1"/>
</dbReference>
<keyword evidence="4 5" id="KW-0720">Serine protease</keyword>
<dbReference type="InterPro" id="IPR004447">
    <property type="entry name" value="Peptidase_S41A"/>
</dbReference>
<accession>A0A7V1I4I4</accession>
<gene>
    <name evidence="8" type="ORF">ENJ03_03240</name>
</gene>
<dbReference type="GO" id="GO:0030288">
    <property type="term" value="C:outer membrane-bounded periplasmic space"/>
    <property type="evidence" value="ECO:0007669"/>
    <property type="project" value="TreeGrafter"/>
</dbReference>
<comment type="caution">
    <text evidence="8">The sequence shown here is derived from an EMBL/GenBank/DDBJ whole genome shotgun (WGS) entry which is preliminary data.</text>
</comment>
<proteinExistence type="inferred from homology"/>
<dbReference type="PANTHER" id="PTHR32060">
    <property type="entry name" value="TAIL-SPECIFIC PROTEASE"/>
    <property type="match status" value="1"/>
</dbReference>
<keyword evidence="2 5" id="KW-0645">Protease</keyword>
<name>A0A7V1I4I4_DESA2</name>
<dbReference type="Gene3D" id="3.90.226.10">
    <property type="entry name" value="2-enoyl-CoA Hydratase, Chain A, domain 1"/>
    <property type="match status" value="1"/>
</dbReference>
<dbReference type="SUPFAM" id="SSF52096">
    <property type="entry name" value="ClpP/crotonase"/>
    <property type="match status" value="1"/>
</dbReference>
<organism evidence="8">
    <name type="scientific">Desulfofervidus auxilii</name>
    <dbReference type="NCBI Taxonomy" id="1621989"/>
    <lineage>
        <taxon>Bacteria</taxon>
        <taxon>Pseudomonadati</taxon>
        <taxon>Thermodesulfobacteriota</taxon>
        <taxon>Candidatus Desulfofervidia</taxon>
        <taxon>Candidatus Desulfofervidales</taxon>
        <taxon>Candidatus Desulfofervidaceae</taxon>
        <taxon>Candidatus Desulfofervidus</taxon>
    </lineage>
</organism>
<dbReference type="GO" id="GO:0006508">
    <property type="term" value="P:proteolysis"/>
    <property type="evidence" value="ECO:0007669"/>
    <property type="project" value="UniProtKB-KW"/>
</dbReference>
<dbReference type="Pfam" id="PF03572">
    <property type="entry name" value="Peptidase_S41"/>
    <property type="match status" value="1"/>
</dbReference>
<dbReference type="SUPFAM" id="SSF50156">
    <property type="entry name" value="PDZ domain-like"/>
    <property type="match status" value="1"/>
</dbReference>
<reference evidence="8" key="1">
    <citation type="journal article" date="2020" name="mSystems">
        <title>Genome- and Community-Level Interaction Insights into Carbon Utilization and Element Cycling Functions of Hydrothermarchaeota in Hydrothermal Sediment.</title>
        <authorList>
            <person name="Zhou Z."/>
            <person name="Liu Y."/>
            <person name="Xu W."/>
            <person name="Pan J."/>
            <person name="Luo Z.H."/>
            <person name="Li M."/>
        </authorList>
    </citation>
    <scope>NUCLEOTIDE SEQUENCE [LARGE SCALE GENOMIC DNA]</scope>
    <source>
        <strain evidence="8">HyVt-45</strain>
    </source>
</reference>
<dbReference type="EMBL" id="DRKW01000189">
    <property type="protein sequence ID" value="HEB74217.1"/>
    <property type="molecule type" value="Genomic_DNA"/>
</dbReference>
<dbReference type="FunFam" id="3.90.226.10:FF:000029">
    <property type="entry name" value="Peptidase, S41 family"/>
    <property type="match status" value="1"/>
</dbReference>
<dbReference type="Pfam" id="PF22694">
    <property type="entry name" value="CtpB_N-like"/>
    <property type="match status" value="1"/>
</dbReference>
<dbReference type="Pfam" id="PF00595">
    <property type="entry name" value="PDZ"/>
    <property type="match status" value="1"/>
</dbReference>
<feature type="domain" description="PDZ" evidence="7">
    <location>
        <begin position="81"/>
        <end position="149"/>
    </location>
</feature>
<evidence type="ECO:0000256" key="2">
    <source>
        <dbReference type="ARBA" id="ARBA00022670"/>
    </source>
</evidence>
<dbReference type="GO" id="GO:0008236">
    <property type="term" value="F:serine-type peptidase activity"/>
    <property type="evidence" value="ECO:0007669"/>
    <property type="project" value="UniProtKB-KW"/>
</dbReference>
<dbReference type="PROSITE" id="PS50106">
    <property type="entry name" value="PDZ"/>
    <property type="match status" value="1"/>
</dbReference>
<feature type="signal peptide" evidence="6">
    <location>
        <begin position="1"/>
        <end position="23"/>
    </location>
</feature>
<keyword evidence="3 5" id="KW-0378">Hydrolase</keyword>
<evidence type="ECO:0000256" key="1">
    <source>
        <dbReference type="ARBA" id="ARBA00009179"/>
    </source>
</evidence>
<dbReference type="InterPro" id="IPR005151">
    <property type="entry name" value="Tail-specific_protease"/>
</dbReference>
<dbReference type="CDD" id="cd06782">
    <property type="entry name" value="cpPDZ_CPP-like"/>
    <property type="match status" value="1"/>
</dbReference>
<comment type="similarity">
    <text evidence="1 5">Belongs to the peptidase S41A family.</text>
</comment>
<dbReference type="Gene3D" id="3.30.750.44">
    <property type="match status" value="1"/>
</dbReference>
<evidence type="ECO:0000256" key="3">
    <source>
        <dbReference type="ARBA" id="ARBA00022801"/>
    </source>
</evidence>
<keyword evidence="6" id="KW-0732">Signal</keyword>
<dbReference type="FunFam" id="2.30.42.10:FF:000063">
    <property type="entry name" value="Peptidase, S41 family"/>
    <property type="match status" value="1"/>
</dbReference>
<dbReference type="InterPro" id="IPR029045">
    <property type="entry name" value="ClpP/crotonase-like_dom_sf"/>
</dbReference>
<dbReference type="CDD" id="cd07560">
    <property type="entry name" value="Peptidase_S41_CPP"/>
    <property type="match status" value="1"/>
</dbReference>
<dbReference type="Proteomes" id="UP000886268">
    <property type="component" value="Unassembled WGS sequence"/>
</dbReference>
<dbReference type="InterPro" id="IPR001478">
    <property type="entry name" value="PDZ"/>
</dbReference>
<dbReference type="InterPro" id="IPR055210">
    <property type="entry name" value="CtpA/B_N"/>
</dbReference>
<dbReference type="GO" id="GO:0007165">
    <property type="term" value="P:signal transduction"/>
    <property type="evidence" value="ECO:0007669"/>
    <property type="project" value="TreeGrafter"/>
</dbReference>
<dbReference type="NCBIfam" id="TIGR00225">
    <property type="entry name" value="prc"/>
    <property type="match status" value="1"/>
</dbReference>
<dbReference type="GO" id="GO:0004175">
    <property type="term" value="F:endopeptidase activity"/>
    <property type="evidence" value="ECO:0007669"/>
    <property type="project" value="TreeGrafter"/>
</dbReference>
<dbReference type="Gene3D" id="2.30.42.10">
    <property type="match status" value="1"/>
</dbReference>
<sequence length="418" mass="46897">MKLRSIFFSFLFLFFVTVNPAFSSHTSKTTYDYLKTFSEVLDIVQKNYVETPEAKELIYGAIRGMLGALDPHSSFLTPDEFKELQIETKGKFGGVGIEITIKDGWISVVSPIEDTPAYKAGIKPGDKIIKINGKSTKNMTLMKAVKLIRGKKGTKVTLTIWREGFTESKDFEIVRDIISIKSVKTKILEPGYGYVRLTSFQENTTSDLQKALLEMEKGKPSLKGIILDLRNNPGGLLEQAVRVSDEFLDKGKIVSVKGRTKEQYMEFKAHKNKHPHSYPMVVLVNEGTASAAEIVAGALQDNHRALIIGKPTFGKGSVQTILPLKDGSALRLTTALYYTPKDRCIQAKGIVPDLTLADIKVSQAEKKPPHFLREKDLERHLKALEEMKIEEGKKPKDFLINIGLQVLKKWEAFTQLQY</sequence>
<dbReference type="SMART" id="SM00245">
    <property type="entry name" value="TSPc"/>
    <property type="match status" value="1"/>
</dbReference>
<dbReference type="InterPro" id="IPR036034">
    <property type="entry name" value="PDZ_sf"/>
</dbReference>
<protein>
    <submittedName>
        <fullName evidence="8">S41 family peptidase</fullName>
    </submittedName>
</protein>
<feature type="chain" id="PRO_5031498379" evidence="6">
    <location>
        <begin position="24"/>
        <end position="418"/>
    </location>
</feature>
<evidence type="ECO:0000259" key="7">
    <source>
        <dbReference type="PROSITE" id="PS50106"/>
    </source>
</evidence>
<evidence type="ECO:0000256" key="5">
    <source>
        <dbReference type="RuleBase" id="RU004404"/>
    </source>
</evidence>
<dbReference type="PANTHER" id="PTHR32060:SF30">
    <property type="entry name" value="CARBOXY-TERMINAL PROCESSING PROTEASE CTPA"/>
    <property type="match status" value="1"/>
</dbReference>